<dbReference type="InterPro" id="IPR033495">
    <property type="entry name" value="MRPP3_PIN_dom"/>
</dbReference>
<protein>
    <recommendedName>
        <fullName evidence="8">PRORP domain-containing protein</fullName>
    </recommendedName>
</protein>
<dbReference type="FunFam" id="3.40.50.11980:FF:000006">
    <property type="entry name" value="AGAP001968-PB"/>
    <property type="match status" value="1"/>
</dbReference>
<sequence>MGGITVSSYRTSHIGETVTHTGICKSCQRKLDNFDLTTDEFNDLKNRVIENVIVGRDLFVKTNPEELERFKEFVRSMGKFDVVLDGLNIAYSAGTKQPPHILSTLLASVVSHFAQQKKRILVLGRVHMNRWPIKNWDYIKKNSTVFLTQNISQDDPYLLYCALHSGKDTIIVTRDLMRGHKFLLKDPKQKILFHRWLSQRQYQLIRVDDHRGPTFRIPPLFSIVAQRNGNTWHIPYEAETVKDKNEFHRAWLCLKC</sequence>
<feature type="domain" description="PRORP" evidence="8">
    <location>
        <begin position="19"/>
        <end position="253"/>
    </location>
</feature>
<dbReference type="Pfam" id="PF16953">
    <property type="entry name" value="PRORP"/>
    <property type="match status" value="1"/>
</dbReference>
<reference evidence="9" key="1">
    <citation type="journal article" date="2023" name="Insect Mol. Biol.">
        <title>Genome sequencing provides insights into the evolution of gene families encoding plant cell wall-degrading enzymes in longhorned beetles.</title>
        <authorList>
            <person name="Shin N.R."/>
            <person name="Okamura Y."/>
            <person name="Kirsch R."/>
            <person name="Pauchet Y."/>
        </authorList>
    </citation>
    <scope>NUCLEOTIDE SEQUENCE</scope>
    <source>
        <strain evidence="9">RBIC_L_NR</strain>
    </source>
</reference>
<dbReference type="Proteomes" id="UP001162156">
    <property type="component" value="Unassembled WGS sequence"/>
</dbReference>
<dbReference type="Gene3D" id="3.40.50.11980">
    <property type="match status" value="1"/>
</dbReference>
<evidence type="ECO:0000256" key="1">
    <source>
        <dbReference type="ARBA" id="ARBA00004173"/>
    </source>
</evidence>
<dbReference type="GO" id="GO:0001682">
    <property type="term" value="P:tRNA 5'-leader removal"/>
    <property type="evidence" value="ECO:0007669"/>
    <property type="project" value="TreeGrafter"/>
</dbReference>
<dbReference type="GO" id="GO:0097745">
    <property type="term" value="P:mitochondrial tRNA 5'-end processing"/>
    <property type="evidence" value="ECO:0007669"/>
    <property type="project" value="TreeGrafter"/>
</dbReference>
<dbReference type="InterPro" id="IPR031595">
    <property type="entry name" value="PRORP_C"/>
</dbReference>
<keyword evidence="6" id="KW-0809">Transit peptide</keyword>
<dbReference type="GO" id="GO:0046872">
    <property type="term" value="F:metal ion binding"/>
    <property type="evidence" value="ECO:0007669"/>
    <property type="project" value="UniProtKB-KW"/>
</dbReference>
<gene>
    <name evidence="9" type="ORF">NQ314_017953</name>
</gene>
<evidence type="ECO:0000256" key="6">
    <source>
        <dbReference type="ARBA" id="ARBA00022946"/>
    </source>
</evidence>
<comment type="similarity">
    <text evidence="2">Belongs to the PPR family. P subfamily.</text>
</comment>
<evidence type="ECO:0000313" key="10">
    <source>
        <dbReference type="Proteomes" id="UP001162156"/>
    </source>
</evidence>
<keyword evidence="4" id="KW-0378">Hydrolase</keyword>
<proteinExistence type="inferred from homology"/>
<dbReference type="AlphaFoldDB" id="A0AAV8WS36"/>
<evidence type="ECO:0000256" key="4">
    <source>
        <dbReference type="ARBA" id="ARBA00022801"/>
    </source>
</evidence>
<comment type="subcellular location">
    <subcellularLocation>
        <location evidence="1">Mitochondrion</location>
    </subcellularLocation>
</comment>
<dbReference type="GO" id="GO:0030678">
    <property type="term" value="C:mitochondrial ribonuclease P complex"/>
    <property type="evidence" value="ECO:0007669"/>
    <property type="project" value="TreeGrafter"/>
</dbReference>
<keyword evidence="3" id="KW-0479">Metal-binding</keyword>
<dbReference type="GO" id="GO:0004526">
    <property type="term" value="F:ribonuclease P activity"/>
    <property type="evidence" value="ECO:0007669"/>
    <property type="project" value="TreeGrafter"/>
</dbReference>
<dbReference type="EMBL" id="JANEYF010005040">
    <property type="protein sequence ID" value="KAJ8929372.1"/>
    <property type="molecule type" value="Genomic_DNA"/>
</dbReference>
<dbReference type="PANTHER" id="PTHR13547">
    <property type="match status" value="1"/>
</dbReference>
<keyword evidence="10" id="KW-1185">Reference proteome</keyword>
<accession>A0AAV8WS36</accession>
<keyword evidence="7" id="KW-0496">Mitochondrion</keyword>
<evidence type="ECO:0000256" key="3">
    <source>
        <dbReference type="ARBA" id="ARBA00022723"/>
    </source>
</evidence>
<evidence type="ECO:0000259" key="8">
    <source>
        <dbReference type="Pfam" id="PF16953"/>
    </source>
</evidence>
<evidence type="ECO:0000256" key="7">
    <source>
        <dbReference type="ARBA" id="ARBA00023128"/>
    </source>
</evidence>
<keyword evidence="5" id="KW-0862">Zinc</keyword>
<evidence type="ECO:0000256" key="5">
    <source>
        <dbReference type="ARBA" id="ARBA00022833"/>
    </source>
</evidence>
<evidence type="ECO:0000313" key="9">
    <source>
        <dbReference type="EMBL" id="KAJ8929372.1"/>
    </source>
</evidence>
<organism evidence="9 10">
    <name type="scientific">Rhamnusium bicolor</name>
    <dbReference type="NCBI Taxonomy" id="1586634"/>
    <lineage>
        <taxon>Eukaryota</taxon>
        <taxon>Metazoa</taxon>
        <taxon>Ecdysozoa</taxon>
        <taxon>Arthropoda</taxon>
        <taxon>Hexapoda</taxon>
        <taxon>Insecta</taxon>
        <taxon>Pterygota</taxon>
        <taxon>Neoptera</taxon>
        <taxon>Endopterygota</taxon>
        <taxon>Coleoptera</taxon>
        <taxon>Polyphaga</taxon>
        <taxon>Cucujiformia</taxon>
        <taxon>Chrysomeloidea</taxon>
        <taxon>Cerambycidae</taxon>
        <taxon>Lepturinae</taxon>
        <taxon>Rhagiini</taxon>
        <taxon>Rhamnusium</taxon>
    </lineage>
</organism>
<dbReference type="PANTHER" id="PTHR13547:SF1">
    <property type="entry name" value="MITOCHONDRIAL RIBONUCLEASE P CATALYTIC SUBUNIT"/>
    <property type="match status" value="1"/>
</dbReference>
<dbReference type="CDD" id="cd18718">
    <property type="entry name" value="PIN_PRORP"/>
    <property type="match status" value="1"/>
</dbReference>
<name>A0AAV8WS36_9CUCU</name>
<comment type="caution">
    <text evidence="9">The sequence shown here is derived from an EMBL/GenBank/DDBJ whole genome shotgun (WGS) entry which is preliminary data.</text>
</comment>
<evidence type="ECO:0000256" key="2">
    <source>
        <dbReference type="ARBA" id="ARBA00007626"/>
    </source>
</evidence>